<feature type="transmembrane region" description="Helical" evidence="6">
    <location>
        <begin position="217"/>
        <end position="241"/>
    </location>
</feature>
<dbReference type="KEGG" id="hna:Hneap_0864"/>
<keyword evidence="6" id="KW-1003">Cell membrane</keyword>
<keyword evidence="3 6" id="KW-0812">Transmembrane</keyword>
<dbReference type="GO" id="GO:0005886">
    <property type="term" value="C:plasma membrane"/>
    <property type="evidence" value="ECO:0007669"/>
    <property type="project" value="UniProtKB-SubCell"/>
</dbReference>
<name>D0KZ36_HALNC</name>
<gene>
    <name evidence="7" type="ordered locus">Hneap_0864</name>
</gene>
<dbReference type="Pfam" id="PF01925">
    <property type="entry name" value="TauE"/>
    <property type="match status" value="1"/>
</dbReference>
<dbReference type="PANTHER" id="PTHR43483:SF3">
    <property type="entry name" value="MEMBRANE TRANSPORTER PROTEIN HI_0806-RELATED"/>
    <property type="match status" value="1"/>
</dbReference>
<dbReference type="OrthoDB" id="457670at2"/>
<feature type="transmembrane region" description="Helical" evidence="6">
    <location>
        <begin position="253"/>
        <end position="271"/>
    </location>
</feature>
<feature type="transmembrane region" description="Helical" evidence="6">
    <location>
        <begin position="184"/>
        <end position="205"/>
    </location>
</feature>
<evidence type="ECO:0000256" key="5">
    <source>
        <dbReference type="ARBA" id="ARBA00023136"/>
    </source>
</evidence>
<dbReference type="Proteomes" id="UP000009102">
    <property type="component" value="Chromosome"/>
</dbReference>
<protein>
    <recommendedName>
        <fullName evidence="6">Probable membrane transporter protein</fullName>
    </recommendedName>
</protein>
<dbReference type="STRING" id="555778.Hneap_0864"/>
<dbReference type="EMBL" id="CP001801">
    <property type="protein sequence ID" value="ACX95709.1"/>
    <property type="molecule type" value="Genomic_DNA"/>
</dbReference>
<feature type="transmembrane region" description="Helical" evidence="6">
    <location>
        <begin position="12"/>
        <end position="43"/>
    </location>
</feature>
<comment type="subcellular location">
    <subcellularLocation>
        <location evidence="6">Cell membrane</location>
        <topology evidence="6">Multi-pass membrane protein</topology>
    </subcellularLocation>
    <subcellularLocation>
        <location evidence="1">Membrane</location>
        <topology evidence="1">Multi-pass membrane protein</topology>
    </subcellularLocation>
</comment>
<accession>D0KZ36</accession>
<evidence type="ECO:0000313" key="7">
    <source>
        <dbReference type="EMBL" id="ACX95709.1"/>
    </source>
</evidence>
<evidence type="ECO:0000313" key="8">
    <source>
        <dbReference type="Proteomes" id="UP000009102"/>
    </source>
</evidence>
<dbReference type="HOGENOM" id="CLU_045498_6_0_6"/>
<evidence type="ECO:0000256" key="1">
    <source>
        <dbReference type="ARBA" id="ARBA00004141"/>
    </source>
</evidence>
<keyword evidence="8" id="KW-1185">Reference proteome</keyword>
<proteinExistence type="inferred from homology"/>
<evidence type="ECO:0000256" key="4">
    <source>
        <dbReference type="ARBA" id="ARBA00022989"/>
    </source>
</evidence>
<dbReference type="RefSeq" id="WP_012823745.1">
    <property type="nucleotide sequence ID" value="NC_013422.1"/>
</dbReference>
<keyword evidence="5 6" id="KW-0472">Membrane</keyword>
<dbReference type="AlphaFoldDB" id="D0KZ36"/>
<organism evidence="7 8">
    <name type="scientific">Halothiobacillus neapolitanus (strain ATCC 23641 / DSM 15147 / CIP 104769 / NCIMB 8539 / c2)</name>
    <name type="common">Thiobacillus neapolitanus</name>
    <dbReference type="NCBI Taxonomy" id="555778"/>
    <lineage>
        <taxon>Bacteria</taxon>
        <taxon>Pseudomonadati</taxon>
        <taxon>Pseudomonadota</taxon>
        <taxon>Gammaproteobacteria</taxon>
        <taxon>Chromatiales</taxon>
        <taxon>Halothiobacillaceae</taxon>
        <taxon>Halothiobacillus</taxon>
    </lineage>
</organism>
<evidence type="ECO:0000256" key="6">
    <source>
        <dbReference type="RuleBase" id="RU363041"/>
    </source>
</evidence>
<sequence>MTALIDFLPFAVLLAVTGVAAGLLAGLLGLGGGIVMVPVLFFIFQAMGVGSLDAMSMATGTSLAGMIPTAISSVRAHHRKGNVDVGIFRTWWIFILIGVITGSVLVTQFRSRWFVVLFALIALFVAIRMFLHKTVAAQALPRLIWQRISAFMLGFLSVMSGLGGGTIGVPLLTRFHVPAHRAVGSAAAFGLVIAIPGALVMLVLGQSPADAPLGTVGLVNLPALLTMVPLSILFAPVGVKLGARLPAQQLKKVFAVVLAITGIRMLLSALGI</sequence>
<dbReference type="PANTHER" id="PTHR43483">
    <property type="entry name" value="MEMBRANE TRANSPORTER PROTEIN HI_0806-RELATED"/>
    <property type="match status" value="1"/>
</dbReference>
<evidence type="ECO:0000256" key="2">
    <source>
        <dbReference type="ARBA" id="ARBA00009142"/>
    </source>
</evidence>
<feature type="transmembrane region" description="Helical" evidence="6">
    <location>
        <begin position="86"/>
        <end position="106"/>
    </location>
</feature>
<dbReference type="eggNOG" id="COG0730">
    <property type="taxonomic scope" value="Bacteria"/>
</dbReference>
<dbReference type="InterPro" id="IPR002781">
    <property type="entry name" value="TM_pro_TauE-like"/>
</dbReference>
<reference evidence="7 8" key="1">
    <citation type="submission" date="2009-10" db="EMBL/GenBank/DDBJ databases">
        <title>Complete sequence of Halothiobacillus neapolitanus c2.</title>
        <authorList>
            <consortium name="US DOE Joint Genome Institute"/>
            <person name="Lucas S."/>
            <person name="Copeland A."/>
            <person name="Lapidus A."/>
            <person name="Glavina del Rio T."/>
            <person name="Tice H."/>
            <person name="Bruce D."/>
            <person name="Goodwin L."/>
            <person name="Pitluck S."/>
            <person name="Davenport K."/>
            <person name="Brettin T."/>
            <person name="Detter J.C."/>
            <person name="Han C."/>
            <person name="Tapia R."/>
            <person name="Larimer F."/>
            <person name="Land M."/>
            <person name="Hauser L."/>
            <person name="Kyrpides N."/>
            <person name="Mikhailova N."/>
            <person name="Kerfeld C."/>
            <person name="Cannon G."/>
            <person name="Heinhort S."/>
        </authorList>
    </citation>
    <scope>NUCLEOTIDE SEQUENCE [LARGE SCALE GENOMIC DNA]</scope>
    <source>
        <strain evidence="8">ATCC 23641 / c2</strain>
    </source>
</reference>
<feature type="transmembrane region" description="Helical" evidence="6">
    <location>
        <begin position="113"/>
        <end position="131"/>
    </location>
</feature>
<feature type="transmembrane region" description="Helical" evidence="6">
    <location>
        <begin position="151"/>
        <end position="172"/>
    </location>
</feature>
<evidence type="ECO:0000256" key="3">
    <source>
        <dbReference type="ARBA" id="ARBA00022692"/>
    </source>
</evidence>
<keyword evidence="4 6" id="KW-1133">Transmembrane helix</keyword>
<comment type="similarity">
    <text evidence="2 6">Belongs to the 4-toluene sulfonate uptake permease (TSUP) (TC 2.A.102) family.</text>
</comment>